<dbReference type="NCBIfam" id="TIGR01413">
    <property type="entry name" value="Dyp_perox_fam"/>
    <property type="match status" value="1"/>
</dbReference>
<organism evidence="9 10">
    <name type="scientific">Amycolatopsis roodepoortensis</name>
    <dbReference type="NCBI Taxonomy" id="700274"/>
    <lineage>
        <taxon>Bacteria</taxon>
        <taxon>Bacillati</taxon>
        <taxon>Actinomycetota</taxon>
        <taxon>Actinomycetes</taxon>
        <taxon>Pseudonocardiales</taxon>
        <taxon>Pseudonocardiaceae</taxon>
        <taxon>Amycolatopsis</taxon>
    </lineage>
</organism>
<evidence type="ECO:0000256" key="5">
    <source>
        <dbReference type="ARBA" id="ARBA00023004"/>
    </source>
</evidence>
<feature type="domain" description="Dyp-type peroxidase C-terminal" evidence="8">
    <location>
        <begin position="140"/>
        <end position="300"/>
    </location>
</feature>
<reference evidence="9 10" key="1">
    <citation type="submission" date="2020-10" db="EMBL/GenBank/DDBJ databases">
        <title>Sequencing the genomes of 1000 actinobacteria strains.</title>
        <authorList>
            <person name="Klenk H.-P."/>
        </authorList>
    </citation>
    <scope>NUCLEOTIDE SEQUENCE [LARGE SCALE GENOMIC DNA]</scope>
    <source>
        <strain evidence="9 10">DSM 46661</strain>
    </source>
</reference>
<evidence type="ECO:0000313" key="9">
    <source>
        <dbReference type="EMBL" id="MBE1577720.1"/>
    </source>
</evidence>
<dbReference type="InterPro" id="IPR006314">
    <property type="entry name" value="Dyp_peroxidase"/>
</dbReference>
<comment type="cofactor">
    <cofactor evidence="1">
        <name>heme b</name>
        <dbReference type="ChEBI" id="CHEBI:60344"/>
    </cofactor>
</comment>
<evidence type="ECO:0000259" key="8">
    <source>
        <dbReference type="Pfam" id="PF20628"/>
    </source>
</evidence>
<comment type="caution">
    <text evidence="9">The sequence shown here is derived from an EMBL/GenBank/DDBJ whole genome shotgun (WGS) entry which is preliminary data.</text>
</comment>
<dbReference type="PANTHER" id="PTHR30521:SF0">
    <property type="entry name" value="DYP-TYPE PEROXIDASE FAMILY PROTEIN"/>
    <property type="match status" value="1"/>
</dbReference>
<evidence type="ECO:0000256" key="1">
    <source>
        <dbReference type="ARBA" id="ARBA00001970"/>
    </source>
</evidence>
<accession>A0ABR9LBP8</accession>
<dbReference type="InterPro" id="IPR048327">
    <property type="entry name" value="Dyp_perox_N"/>
</dbReference>
<dbReference type="EMBL" id="JADBEJ010000005">
    <property type="protein sequence ID" value="MBE1577720.1"/>
    <property type="molecule type" value="Genomic_DNA"/>
</dbReference>
<sequence length="314" mass="33868">MSTPDDLAQPVLAPLTESALFLTLTIGAGGETAVHDLLPDLAGMVRSVGFPLPDEHLTCVVGIGSAAWDRLFTGERPVSLHPFRALSGARHQAPSTPGDLFLHIRATRLYPCFELARRVVARLDTAVSVEDETVGFRYFDRRDLLGYVDGTENPVGHAASVAALVTDEDPGFTGGSYLIVQKYLHDLAKWTAKPVEDRDRAVGRHLADDVEIPDAEKAVDSHVALTTIEGPDGTERKILRDNMPFGSIARDEYGTYFCGYAADPGVTERMLTRMFLAEQPDRLLDVSTAVTGGLYFVPPAGFLAGPPALPAVRG</sequence>
<evidence type="ECO:0000256" key="3">
    <source>
        <dbReference type="ARBA" id="ARBA00022723"/>
    </source>
</evidence>
<dbReference type="InterPro" id="IPR011008">
    <property type="entry name" value="Dimeric_a/b-barrel"/>
</dbReference>
<gene>
    <name evidence="9" type="ORF">H4W30_004780</name>
</gene>
<comment type="similarity">
    <text evidence="6">Belongs to the DyP-type peroxidase family.</text>
</comment>
<keyword evidence="10" id="KW-1185">Reference proteome</keyword>
<dbReference type="Pfam" id="PF04261">
    <property type="entry name" value="Dyp_perox_N"/>
    <property type="match status" value="1"/>
</dbReference>
<protein>
    <submittedName>
        <fullName evidence="9">Iron-dependent peroxidase</fullName>
    </submittedName>
</protein>
<dbReference type="PANTHER" id="PTHR30521">
    <property type="entry name" value="DEFERROCHELATASE/PEROXIDASE"/>
    <property type="match status" value="1"/>
</dbReference>
<dbReference type="GO" id="GO:0004601">
    <property type="term" value="F:peroxidase activity"/>
    <property type="evidence" value="ECO:0007669"/>
    <property type="project" value="UniProtKB-KW"/>
</dbReference>
<keyword evidence="2 9" id="KW-0575">Peroxidase</keyword>
<name>A0ABR9LBP8_9PSEU</name>
<feature type="domain" description="Dyp-type peroxidase N-terminal" evidence="7">
    <location>
        <begin position="9"/>
        <end position="137"/>
    </location>
</feature>
<evidence type="ECO:0000256" key="4">
    <source>
        <dbReference type="ARBA" id="ARBA00023002"/>
    </source>
</evidence>
<dbReference type="SUPFAM" id="SSF54909">
    <property type="entry name" value="Dimeric alpha+beta barrel"/>
    <property type="match status" value="1"/>
</dbReference>
<evidence type="ECO:0000256" key="6">
    <source>
        <dbReference type="ARBA" id="ARBA00025737"/>
    </source>
</evidence>
<keyword evidence="3" id="KW-0479">Metal-binding</keyword>
<evidence type="ECO:0000259" key="7">
    <source>
        <dbReference type="Pfam" id="PF04261"/>
    </source>
</evidence>
<evidence type="ECO:0000256" key="2">
    <source>
        <dbReference type="ARBA" id="ARBA00022559"/>
    </source>
</evidence>
<evidence type="ECO:0000313" key="10">
    <source>
        <dbReference type="Proteomes" id="UP000656548"/>
    </source>
</evidence>
<dbReference type="PROSITE" id="PS51404">
    <property type="entry name" value="DYP_PEROXIDASE"/>
    <property type="match status" value="1"/>
</dbReference>
<keyword evidence="4" id="KW-0560">Oxidoreductase</keyword>
<keyword evidence="5" id="KW-0408">Iron</keyword>
<dbReference type="Pfam" id="PF20628">
    <property type="entry name" value="Dyp_perox_C"/>
    <property type="match status" value="1"/>
</dbReference>
<dbReference type="Proteomes" id="UP000656548">
    <property type="component" value="Unassembled WGS sequence"/>
</dbReference>
<dbReference type="InterPro" id="IPR048328">
    <property type="entry name" value="Dyp_perox_C"/>
</dbReference>
<proteinExistence type="inferred from homology"/>
<dbReference type="RefSeq" id="WP_192744844.1">
    <property type="nucleotide sequence ID" value="NZ_JADBEJ010000005.1"/>
</dbReference>